<feature type="transmembrane region" description="Helical" evidence="6">
    <location>
        <begin position="161"/>
        <end position="183"/>
    </location>
</feature>
<name>A0ABM1BI70_LIMPO</name>
<comment type="subcellular location">
    <subcellularLocation>
        <location evidence="1">Membrane</location>
        <topology evidence="1">Multi-pass membrane protein</topology>
    </subcellularLocation>
</comment>
<dbReference type="Pfam" id="PF05978">
    <property type="entry name" value="UNC-93"/>
    <property type="match status" value="1"/>
</dbReference>
<evidence type="ECO:0000256" key="6">
    <source>
        <dbReference type="SAM" id="Phobius"/>
    </source>
</evidence>
<evidence type="ECO:0000313" key="7">
    <source>
        <dbReference type="Proteomes" id="UP000694941"/>
    </source>
</evidence>
<gene>
    <name evidence="8" type="primary">LOC106466748</name>
</gene>
<proteinExistence type="inferred from homology"/>
<dbReference type="SUPFAM" id="SSF103473">
    <property type="entry name" value="MFS general substrate transporter"/>
    <property type="match status" value="1"/>
</dbReference>
<evidence type="ECO:0000256" key="1">
    <source>
        <dbReference type="ARBA" id="ARBA00004141"/>
    </source>
</evidence>
<evidence type="ECO:0000256" key="3">
    <source>
        <dbReference type="ARBA" id="ARBA00022692"/>
    </source>
</evidence>
<protein>
    <submittedName>
        <fullName evidence="8">Protein unc-93 homolog A-like</fullName>
    </submittedName>
</protein>
<dbReference type="InterPro" id="IPR010291">
    <property type="entry name" value="Ion_channel_UNC-93"/>
</dbReference>
<dbReference type="Proteomes" id="UP000694941">
    <property type="component" value="Unplaced"/>
</dbReference>
<sequence length="531" mass="59168">MAELKRITSLEDSLPEEGNVNTFFYQTHSVTDEGPNEAVREKEQKAEVRKIEHRDLQNLEDSEKRKRKIKIIKNLLVISFGFLLLFTAFQSLSNLQSSVNSVQGLGTASLSVIYAALVVSCMFVPTFIIKLIGLKYTLIASILMYSTYFAANFYAHWYTLIPTSIILGLGGAPLWTAKCAYLTETAGQYAAITGQTVDNLVVRFFGVFFMIFQSGQIWGNLIAYHVLSPQTDSANATLELDPTIYETCGANFCNENKVVSNNTNLERPPDSKVYTLCGIYTGCSILSALFVFAFLDPLHREGDEDKKGKARPSFGLLISTFRHLKNPYQILIVPITIFSGLEQAFVIGDYTKAFVSCAWGIHNVGYVMICFGVADALSSIALGQLIKWFGRIVIFTMGALVNVATLITMFLWKPLPDNVTVFFVIAALWGLSDAVWQTQINAVYGILFPSNEAAAFANYRLWESLGFIIAFAYAQFLCINVKMYILLIVLGIGYSGYLAIEIHLRMRLRRQEPSEPANGTFETGMPEKISN</sequence>
<evidence type="ECO:0000313" key="8">
    <source>
        <dbReference type="RefSeq" id="XP_013782499.1"/>
    </source>
</evidence>
<comment type="similarity">
    <text evidence="2">Belongs to the unc-93 family.</text>
</comment>
<feature type="transmembrane region" description="Helical" evidence="6">
    <location>
        <begin position="74"/>
        <end position="92"/>
    </location>
</feature>
<feature type="transmembrane region" description="Helical" evidence="6">
    <location>
        <begin position="112"/>
        <end position="129"/>
    </location>
</feature>
<keyword evidence="3 6" id="KW-0812">Transmembrane</keyword>
<dbReference type="PANTHER" id="PTHR19444:SF13">
    <property type="entry name" value="PROTEIN UNC-93 HOMOLOG A"/>
    <property type="match status" value="1"/>
</dbReference>
<dbReference type="CDD" id="cd17406">
    <property type="entry name" value="MFS_unc93A_like"/>
    <property type="match status" value="1"/>
</dbReference>
<feature type="transmembrane region" description="Helical" evidence="6">
    <location>
        <begin position="389"/>
        <end position="412"/>
    </location>
</feature>
<feature type="transmembrane region" description="Helical" evidence="6">
    <location>
        <begin position="204"/>
        <end position="227"/>
    </location>
</feature>
<evidence type="ECO:0000256" key="4">
    <source>
        <dbReference type="ARBA" id="ARBA00022989"/>
    </source>
</evidence>
<organism evidence="7 8">
    <name type="scientific">Limulus polyphemus</name>
    <name type="common">Atlantic horseshoe crab</name>
    <dbReference type="NCBI Taxonomy" id="6850"/>
    <lineage>
        <taxon>Eukaryota</taxon>
        <taxon>Metazoa</taxon>
        <taxon>Ecdysozoa</taxon>
        <taxon>Arthropoda</taxon>
        <taxon>Chelicerata</taxon>
        <taxon>Merostomata</taxon>
        <taxon>Xiphosura</taxon>
        <taxon>Limulidae</taxon>
        <taxon>Limulus</taxon>
    </lineage>
</organism>
<keyword evidence="4 6" id="KW-1133">Transmembrane helix</keyword>
<dbReference type="RefSeq" id="XP_013782499.1">
    <property type="nucleotide sequence ID" value="XM_013927045.2"/>
</dbReference>
<keyword evidence="5 6" id="KW-0472">Membrane</keyword>
<dbReference type="InterPro" id="IPR036259">
    <property type="entry name" value="MFS_trans_sf"/>
</dbReference>
<dbReference type="PANTHER" id="PTHR19444">
    <property type="entry name" value="UNC-93 RELATED"/>
    <property type="match status" value="1"/>
</dbReference>
<accession>A0ABM1BI70</accession>
<feature type="transmembrane region" description="Helical" evidence="6">
    <location>
        <begin position="457"/>
        <end position="477"/>
    </location>
</feature>
<dbReference type="InterPro" id="IPR051951">
    <property type="entry name" value="UNC-93_regulatory"/>
</dbReference>
<evidence type="ECO:0000256" key="5">
    <source>
        <dbReference type="ARBA" id="ARBA00023136"/>
    </source>
</evidence>
<feature type="transmembrane region" description="Helical" evidence="6">
    <location>
        <begin position="353"/>
        <end position="377"/>
    </location>
</feature>
<dbReference type="GeneID" id="106466748"/>
<evidence type="ECO:0000256" key="2">
    <source>
        <dbReference type="ARBA" id="ARBA00009172"/>
    </source>
</evidence>
<feature type="transmembrane region" description="Helical" evidence="6">
    <location>
        <begin position="483"/>
        <end position="500"/>
    </location>
</feature>
<feature type="transmembrane region" description="Helical" evidence="6">
    <location>
        <begin position="273"/>
        <end position="295"/>
    </location>
</feature>
<reference evidence="8" key="1">
    <citation type="submission" date="2025-08" db="UniProtKB">
        <authorList>
            <consortium name="RefSeq"/>
        </authorList>
    </citation>
    <scope>IDENTIFICATION</scope>
    <source>
        <tissue evidence="8">Muscle</tissue>
    </source>
</reference>
<keyword evidence="7" id="KW-1185">Reference proteome</keyword>
<dbReference type="Gene3D" id="1.20.1250.20">
    <property type="entry name" value="MFS general substrate transporter like domains"/>
    <property type="match status" value="2"/>
</dbReference>